<dbReference type="Proteomes" id="UP001501319">
    <property type="component" value="Unassembled WGS sequence"/>
</dbReference>
<accession>A0ABP4QVS4</accession>
<dbReference type="InterPro" id="IPR025847">
    <property type="entry name" value="MEDS_domain"/>
</dbReference>
<dbReference type="Pfam" id="PF14417">
    <property type="entry name" value="MEDS"/>
    <property type="match status" value="1"/>
</dbReference>
<organism evidence="2 3">
    <name type="scientific">Kribbella alba</name>
    <dbReference type="NCBI Taxonomy" id="190197"/>
    <lineage>
        <taxon>Bacteria</taxon>
        <taxon>Bacillati</taxon>
        <taxon>Actinomycetota</taxon>
        <taxon>Actinomycetes</taxon>
        <taxon>Propionibacteriales</taxon>
        <taxon>Kribbellaceae</taxon>
        <taxon>Kribbella</taxon>
    </lineage>
</organism>
<name>A0ABP4QVS4_9ACTN</name>
<dbReference type="EMBL" id="BAAANE010000003">
    <property type="protein sequence ID" value="GAA1624460.1"/>
    <property type="molecule type" value="Genomic_DNA"/>
</dbReference>
<dbReference type="RefSeq" id="WP_344109224.1">
    <property type="nucleotide sequence ID" value="NZ_BAAANE010000003.1"/>
</dbReference>
<feature type="domain" description="MEDS" evidence="1">
    <location>
        <begin position="18"/>
        <end position="173"/>
    </location>
</feature>
<proteinExistence type="predicted"/>
<comment type="caution">
    <text evidence="2">The sequence shown here is derived from an EMBL/GenBank/DDBJ whole genome shotgun (WGS) entry which is preliminary data.</text>
</comment>
<evidence type="ECO:0000313" key="3">
    <source>
        <dbReference type="Proteomes" id="UP001501319"/>
    </source>
</evidence>
<sequence length="198" mass="21749">MGMQVDLGFSGLSVPPGTHFCAFFRGKDERNAIVAPFLREGVQSGAKCVGILDGPSEAAIAAELGVEADPGQLDLRLSSDFYNPDAGFTRPEMVTYWEAEAAGTLVSGAWPFARYTGEMTTAVNQAIGAEEWVGYESDVNRFAPKYPQILLCLYDLLDFSTSQLFVDILKTHPMVLMGDTVLENMYFVEPDEFDRTHV</sequence>
<keyword evidence="3" id="KW-1185">Reference proteome</keyword>
<gene>
    <name evidence="2" type="ORF">GCM10009744_09930</name>
</gene>
<protein>
    <submittedName>
        <fullName evidence="2">MEDS domain-containing protein</fullName>
    </submittedName>
</protein>
<evidence type="ECO:0000259" key="1">
    <source>
        <dbReference type="Pfam" id="PF14417"/>
    </source>
</evidence>
<evidence type="ECO:0000313" key="2">
    <source>
        <dbReference type="EMBL" id="GAA1624460.1"/>
    </source>
</evidence>
<reference evidence="3" key="1">
    <citation type="journal article" date="2019" name="Int. J. Syst. Evol. Microbiol.">
        <title>The Global Catalogue of Microorganisms (GCM) 10K type strain sequencing project: providing services to taxonomists for standard genome sequencing and annotation.</title>
        <authorList>
            <consortium name="The Broad Institute Genomics Platform"/>
            <consortium name="The Broad Institute Genome Sequencing Center for Infectious Disease"/>
            <person name="Wu L."/>
            <person name="Ma J."/>
        </authorList>
    </citation>
    <scope>NUCLEOTIDE SEQUENCE [LARGE SCALE GENOMIC DNA]</scope>
    <source>
        <strain evidence="3">JCM 14306</strain>
    </source>
</reference>